<comment type="caution">
    <text evidence="2">The sequence shown here is derived from an EMBL/GenBank/DDBJ whole genome shotgun (WGS) entry which is preliminary data.</text>
</comment>
<reference evidence="2" key="2">
    <citation type="submission" date="2021-09" db="EMBL/GenBank/DDBJ databases">
        <authorList>
            <person name="Jia N."/>
            <person name="Wang J."/>
            <person name="Shi W."/>
            <person name="Du L."/>
            <person name="Sun Y."/>
            <person name="Zhan W."/>
            <person name="Jiang J."/>
            <person name="Wang Q."/>
            <person name="Zhang B."/>
            <person name="Ji P."/>
            <person name="Sakyi L.B."/>
            <person name="Cui X."/>
            <person name="Yuan T."/>
            <person name="Jiang B."/>
            <person name="Yang W."/>
            <person name="Lam T.T.-Y."/>
            <person name="Chang Q."/>
            <person name="Ding S."/>
            <person name="Wang X."/>
            <person name="Zhu J."/>
            <person name="Ruan X."/>
            <person name="Zhao L."/>
            <person name="Wei J."/>
            <person name="Que T."/>
            <person name="Du C."/>
            <person name="Cheng J."/>
            <person name="Dai P."/>
            <person name="Han X."/>
            <person name="Huang E."/>
            <person name="Gao Y."/>
            <person name="Liu J."/>
            <person name="Shao H."/>
            <person name="Ye R."/>
            <person name="Li L."/>
            <person name="Wei W."/>
            <person name="Wang X."/>
            <person name="Wang C."/>
            <person name="Huo Q."/>
            <person name="Li W."/>
            <person name="Guo W."/>
            <person name="Chen H."/>
            <person name="Chen S."/>
            <person name="Zhou L."/>
            <person name="Zhou L."/>
            <person name="Ni X."/>
            <person name="Tian J."/>
            <person name="Zhou Y."/>
            <person name="Sheng Y."/>
            <person name="Liu T."/>
            <person name="Pan Y."/>
            <person name="Xia L."/>
            <person name="Li J."/>
            <person name="Zhao F."/>
            <person name="Cao W."/>
        </authorList>
    </citation>
    <scope>NUCLEOTIDE SEQUENCE</scope>
    <source>
        <strain evidence="2">Rmic-2018</strain>
        <tissue evidence="2">Larvae</tissue>
    </source>
</reference>
<evidence type="ECO:0000313" key="2">
    <source>
        <dbReference type="EMBL" id="KAH8028372.1"/>
    </source>
</evidence>
<dbReference type="EMBL" id="JABSTU010000006">
    <property type="protein sequence ID" value="KAH8028372.1"/>
    <property type="molecule type" value="Genomic_DNA"/>
</dbReference>
<feature type="domain" description="Mot1 central" evidence="1">
    <location>
        <begin position="75"/>
        <end position="134"/>
    </location>
</feature>
<accession>A0A9J6E216</accession>
<organism evidence="2 3">
    <name type="scientific">Rhipicephalus microplus</name>
    <name type="common">Cattle tick</name>
    <name type="synonym">Boophilus microplus</name>
    <dbReference type="NCBI Taxonomy" id="6941"/>
    <lineage>
        <taxon>Eukaryota</taxon>
        <taxon>Metazoa</taxon>
        <taxon>Ecdysozoa</taxon>
        <taxon>Arthropoda</taxon>
        <taxon>Chelicerata</taxon>
        <taxon>Arachnida</taxon>
        <taxon>Acari</taxon>
        <taxon>Parasitiformes</taxon>
        <taxon>Ixodida</taxon>
        <taxon>Ixodoidea</taxon>
        <taxon>Ixodidae</taxon>
        <taxon>Rhipicephalinae</taxon>
        <taxon>Rhipicephalus</taxon>
        <taxon>Boophilus</taxon>
    </lineage>
</organism>
<proteinExistence type="predicted"/>
<sequence length="146" mass="16131">MSASMTSLRWTTDTRISRAYVPAPAPVPDREAAGRMTEISRGPVLKPEACQPPDLEQHRCRKRNEKPAADTRDHSRLLGLLSGFVTRPMPGLEVPPVESPVESFARLVLFHLASKSALQRMMTAAVMAHWVSLHPVSAVTTMGHHF</sequence>
<evidence type="ECO:0000259" key="1">
    <source>
        <dbReference type="Pfam" id="PF12054"/>
    </source>
</evidence>
<dbReference type="VEuPathDB" id="VectorBase:LOC119167785"/>
<dbReference type="Proteomes" id="UP000821866">
    <property type="component" value="Chromosome 4"/>
</dbReference>
<dbReference type="Pfam" id="PF12054">
    <property type="entry name" value="DUF3535"/>
    <property type="match status" value="1"/>
</dbReference>
<protein>
    <recommendedName>
        <fullName evidence="1">Mot1 central domain-containing protein</fullName>
    </recommendedName>
</protein>
<evidence type="ECO:0000313" key="3">
    <source>
        <dbReference type="Proteomes" id="UP000821866"/>
    </source>
</evidence>
<dbReference type="InterPro" id="IPR022707">
    <property type="entry name" value="Mot1_central_dom"/>
</dbReference>
<keyword evidence="3" id="KW-1185">Reference proteome</keyword>
<dbReference type="AlphaFoldDB" id="A0A9J6E216"/>
<reference evidence="2" key="1">
    <citation type="journal article" date="2020" name="Cell">
        <title>Large-Scale Comparative Analyses of Tick Genomes Elucidate Their Genetic Diversity and Vector Capacities.</title>
        <authorList>
            <consortium name="Tick Genome and Microbiome Consortium (TIGMIC)"/>
            <person name="Jia N."/>
            <person name="Wang J."/>
            <person name="Shi W."/>
            <person name="Du L."/>
            <person name="Sun Y."/>
            <person name="Zhan W."/>
            <person name="Jiang J.F."/>
            <person name="Wang Q."/>
            <person name="Zhang B."/>
            <person name="Ji P."/>
            <person name="Bell-Sakyi L."/>
            <person name="Cui X.M."/>
            <person name="Yuan T.T."/>
            <person name="Jiang B.G."/>
            <person name="Yang W.F."/>
            <person name="Lam T.T."/>
            <person name="Chang Q.C."/>
            <person name="Ding S.J."/>
            <person name="Wang X.J."/>
            <person name="Zhu J.G."/>
            <person name="Ruan X.D."/>
            <person name="Zhao L."/>
            <person name="Wei J.T."/>
            <person name="Ye R.Z."/>
            <person name="Que T.C."/>
            <person name="Du C.H."/>
            <person name="Zhou Y.H."/>
            <person name="Cheng J.X."/>
            <person name="Dai P.F."/>
            <person name="Guo W.B."/>
            <person name="Han X.H."/>
            <person name="Huang E.J."/>
            <person name="Li L.F."/>
            <person name="Wei W."/>
            <person name="Gao Y.C."/>
            <person name="Liu J.Z."/>
            <person name="Shao H.Z."/>
            <person name="Wang X."/>
            <person name="Wang C.C."/>
            <person name="Yang T.C."/>
            <person name="Huo Q.B."/>
            <person name="Li W."/>
            <person name="Chen H.Y."/>
            <person name="Chen S.E."/>
            <person name="Zhou L.G."/>
            <person name="Ni X.B."/>
            <person name="Tian J.H."/>
            <person name="Sheng Y."/>
            <person name="Liu T."/>
            <person name="Pan Y.S."/>
            <person name="Xia L.Y."/>
            <person name="Li J."/>
            <person name="Zhao F."/>
            <person name="Cao W.C."/>
        </authorList>
    </citation>
    <scope>NUCLEOTIDE SEQUENCE</scope>
    <source>
        <strain evidence="2">Rmic-2018</strain>
    </source>
</reference>
<name>A0A9J6E216_RHIMP</name>
<gene>
    <name evidence="2" type="ORF">HPB51_016195</name>
</gene>